<organism evidence="4 5">
    <name type="scientific">Mesorhabditis belari</name>
    <dbReference type="NCBI Taxonomy" id="2138241"/>
    <lineage>
        <taxon>Eukaryota</taxon>
        <taxon>Metazoa</taxon>
        <taxon>Ecdysozoa</taxon>
        <taxon>Nematoda</taxon>
        <taxon>Chromadorea</taxon>
        <taxon>Rhabditida</taxon>
        <taxon>Rhabditina</taxon>
        <taxon>Rhabditomorpha</taxon>
        <taxon>Rhabditoidea</taxon>
        <taxon>Rhabditidae</taxon>
        <taxon>Mesorhabditinae</taxon>
        <taxon>Mesorhabditis</taxon>
    </lineage>
</organism>
<name>A0AAF3EL65_9BILA</name>
<keyword evidence="3" id="KW-0472">Membrane</keyword>
<sequence>MRNSGQVFYSPCHAGCPISGANFSLFAGKDRSSQLPQFNNCACAGTEDGIVSRSFCMVDDCEWKFKVYFANQAIGAFFGGMSVVPAMLIILRSVDPEHRSVSLGFNGFVVSLFATLPSPIVWGKLIDLSCIAWQKTCSSTGACSLYDNDKLRIQLHVIYGTIRLISLFSDLWVFYWAKGLKLTDEEEEEKENKKDGEEATKPEEEELMSKKLSIASDTRERKATREAIELIQQLEEG</sequence>
<feature type="transmembrane region" description="Helical" evidence="3">
    <location>
        <begin position="103"/>
        <end position="122"/>
    </location>
</feature>
<dbReference type="InterPro" id="IPR036259">
    <property type="entry name" value="MFS_trans_sf"/>
</dbReference>
<dbReference type="PANTHER" id="PTHR11388">
    <property type="entry name" value="ORGANIC ANION TRANSPORTER"/>
    <property type="match status" value="1"/>
</dbReference>
<feature type="transmembrane region" description="Helical" evidence="3">
    <location>
        <begin position="73"/>
        <end position="91"/>
    </location>
</feature>
<evidence type="ECO:0008006" key="6">
    <source>
        <dbReference type="Google" id="ProtNLM"/>
    </source>
</evidence>
<evidence type="ECO:0000313" key="4">
    <source>
        <dbReference type="Proteomes" id="UP000887575"/>
    </source>
</evidence>
<dbReference type="Proteomes" id="UP000887575">
    <property type="component" value="Unassembled WGS sequence"/>
</dbReference>
<protein>
    <recommendedName>
        <fullName evidence="6">Organic anion transporter</fullName>
    </recommendedName>
</protein>
<dbReference type="GO" id="GO:0016323">
    <property type="term" value="C:basolateral plasma membrane"/>
    <property type="evidence" value="ECO:0007669"/>
    <property type="project" value="TreeGrafter"/>
</dbReference>
<dbReference type="SUPFAM" id="SSF103473">
    <property type="entry name" value="MFS general substrate transporter"/>
    <property type="match status" value="1"/>
</dbReference>
<keyword evidence="4" id="KW-1185">Reference proteome</keyword>
<evidence type="ECO:0000256" key="3">
    <source>
        <dbReference type="SAM" id="Phobius"/>
    </source>
</evidence>
<reference evidence="5" key="1">
    <citation type="submission" date="2024-02" db="UniProtKB">
        <authorList>
            <consortium name="WormBaseParasite"/>
        </authorList>
    </citation>
    <scope>IDENTIFICATION</scope>
</reference>
<keyword evidence="1" id="KW-1015">Disulfide bond</keyword>
<evidence type="ECO:0000256" key="1">
    <source>
        <dbReference type="ARBA" id="ARBA00023157"/>
    </source>
</evidence>
<accession>A0AAF3EL65</accession>
<dbReference type="AlphaFoldDB" id="A0AAF3EL65"/>
<feature type="region of interest" description="Disordered" evidence="2">
    <location>
        <begin position="185"/>
        <end position="221"/>
    </location>
</feature>
<dbReference type="WBParaSite" id="MBELARI_LOCUS14780">
    <property type="protein sequence ID" value="MBELARI_LOCUS14780"/>
    <property type="gene ID" value="MBELARI_LOCUS14780"/>
</dbReference>
<keyword evidence="3" id="KW-1133">Transmembrane helix</keyword>
<dbReference type="GO" id="GO:0043252">
    <property type="term" value="P:sodium-independent organic anion transport"/>
    <property type="evidence" value="ECO:0007669"/>
    <property type="project" value="TreeGrafter"/>
</dbReference>
<dbReference type="PANTHER" id="PTHR11388:SF150">
    <property type="entry name" value="SOLUTE CARRIER ORGANIC ANION TRANSPORTER FAMILY MEMBER"/>
    <property type="match status" value="1"/>
</dbReference>
<proteinExistence type="predicted"/>
<dbReference type="GO" id="GO:0015347">
    <property type="term" value="F:sodium-independent organic anion transmembrane transporter activity"/>
    <property type="evidence" value="ECO:0007669"/>
    <property type="project" value="TreeGrafter"/>
</dbReference>
<dbReference type="Pfam" id="PF03137">
    <property type="entry name" value="OATP"/>
    <property type="match status" value="1"/>
</dbReference>
<feature type="compositionally biased region" description="Basic and acidic residues" evidence="2">
    <location>
        <begin position="190"/>
        <end position="202"/>
    </location>
</feature>
<evidence type="ECO:0000256" key="2">
    <source>
        <dbReference type="SAM" id="MobiDB-lite"/>
    </source>
</evidence>
<evidence type="ECO:0000313" key="5">
    <source>
        <dbReference type="WBParaSite" id="MBELARI_LOCUS14780"/>
    </source>
</evidence>
<dbReference type="InterPro" id="IPR004156">
    <property type="entry name" value="OATP"/>
</dbReference>
<keyword evidence="3" id="KW-0812">Transmembrane</keyword>